<dbReference type="AlphaFoldDB" id="A0A7Y0AC72"/>
<comment type="caution">
    <text evidence="2">The sequence shown here is derived from an EMBL/GenBank/DDBJ whole genome shotgun (WGS) entry which is preliminary data.</text>
</comment>
<keyword evidence="3" id="KW-1185">Reference proteome</keyword>
<protein>
    <submittedName>
        <fullName evidence="2">Uncharacterized protein</fullName>
    </submittedName>
</protein>
<proteinExistence type="predicted"/>
<feature type="signal peptide" evidence="1">
    <location>
        <begin position="1"/>
        <end position="20"/>
    </location>
</feature>
<feature type="chain" id="PRO_5031079377" evidence="1">
    <location>
        <begin position="21"/>
        <end position="452"/>
    </location>
</feature>
<evidence type="ECO:0000313" key="2">
    <source>
        <dbReference type="EMBL" id="NML64656.1"/>
    </source>
</evidence>
<dbReference type="EMBL" id="JABBGH010000001">
    <property type="protein sequence ID" value="NML64656.1"/>
    <property type="molecule type" value="Genomic_DNA"/>
</dbReference>
<organism evidence="2 3">
    <name type="scientific">Hymenobacter polaris</name>
    <dbReference type="NCBI Taxonomy" id="2682546"/>
    <lineage>
        <taxon>Bacteria</taxon>
        <taxon>Pseudomonadati</taxon>
        <taxon>Bacteroidota</taxon>
        <taxon>Cytophagia</taxon>
        <taxon>Cytophagales</taxon>
        <taxon>Hymenobacteraceae</taxon>
        <taxon>Hymenobacter</taxon>
    </lineage>
</organism>
<keyword evidence="1" id="KW-0732">Signal</keyword>
<evidence type="ECO:0000256" key="1">
    <source>
        <dbReference type="SAM" id="SignalP"/>
    </source>
</evidence>
<evidence type="ECO:0000313" key="3">
    <source>
        <dbReference type="Proteomes" id="UP000559626"/>
    </source>
</evidence>
<sequence length="452" mass="48901">MKKTLATGLLVMGAALSSQAQVFQPGLLVTVAGDTLRGELEDDSWDDAPEQVRFRPAGTTAATTYPAAQLLAFQFTAGRYYRRETVPLDRSAQTDMDRLVEGHATRQAPETLLAEVLVDGPAQLLYSGVGNVPHYFVRRAGQAFMELAARRYLRRAADGTLLVGDGNNYRGQLQAYLGDCPAAVQALATTSFTRAGLVGLVQTYNLQCSPSHQLGTRYQSRPAPKVGLHLTLVAGGRYASARLRTADAPGLEAPSLDGVNLDGQLHPLGSLELDLLSPGRRVALHVAGIFSSYGRRGSVPALSTGQVGQLDNYRTAMEYRLGARYFWPVGGHKLRVLAGTGLTIAIPQDADETRSQLVYPASGSAPSRTAFFGPPTPYPGGYRGFAGLPYVELGLRQNRLLLLLDGRLSRVDEFYDNTSVRAQVYGADTGYTYGYRSWYLGAMVGFSLVRRE</sequence>
<dbReference type="Proteomes" id="UP000559626">
    <property type="component" value="Unassembled WGS sequence"/>
</dbReference>
<name>A0A7Y0AC72_9BACT</name>
<reference evidence="2 3" key="1">
    <citation type="submission" date="2020-04" db="EMBL/GenBank/DDBJ databases">
        <title>Hymenobacter polaris sp. nov., isolated from Arctic soil.</title>
        <authorList>
            <person name="Dahal R.H."/>
        </authorList>
    </citation>
    <scope>NUCLEOTIDE SEQUENCE [LARGE SCALE GENOMIC DNA]</scope>
    <source>
        <strain evidence="2 3">RP-2-7</strain>
    </source>
</reference>
<dbReference type="RefSeq" id="WP_169529940.1">
    <property type="nucleotide sequence ID" value="NZ_JABBGH010000001.1"/>
</dbReference>
<accession>A0A7Y0AC72</accession>
<gene>
    <name evidence="2" type="ORF">HHL22_05505</name>
</gene>